<dbReference type="Proteomes" id="UP000250123">
    <property type="component" value="Chromosome SHEWBE"/>
</dbReference>
<organism evidence="1 2">
    <name type="scientific">Shewanella benthica</name>
    <dbReference type="NCBI Taxonomy" id="43661"/>
    <lineage>
        <taxon>Bacteria</taxon>
        <taxon>Pseudomonadati</taxon>
        <taxon>Pseudomonadota</taxon>
        <taxon>Gammaproteobacteria</taxon>
        <taxon>Alteromonadales</taxon>
        <taxon>Shewanellaceae</taxon>
        <taxon>Shewanella</taxon>
    </lineage>
</organism>
<gene>
    <name evidence="1" type="ORF">SHEWBE_2221</name>
</gene>
<dbReference type="EMBL" id="LS483452">
    <property type="protein sequence ID" value="SQH76187.1"/>
    <property type="molecule type" value="Genomic_DNA"/>
</dbReference>
<dbReference type="RefSeq" id="WP_112352456.1">
    <property type="nucleotide sequence ID" value="NZ_LS483452.1"/>
</dbReference>
<protein>
    <recommendedName>
        <fullName evidence="3">YfcL protein</fullName>
    </recommendedName>
</protein>
<accession>A0A330M8R1</accession>
<name>A0A330M8R1_9GAMM</name>
<dbReference type="OrthoDB" id="5600394at2"/>
<evidence type="ECO:0008006" key="3">
    <source>
        <dbReference type="Google" id="ProtNLM"/>
    </source>
</evidence>
<evidence type="ECO:0000313" key="2">
    <source>
        <dbReference type="Proteomes" id="UP000250123"/>
    </source>
</evidence>
<reference evidence="2" key="1">
    <citation type="submission" date="2018-06" db="EMBL/GenBank/DDBJ databases">
        <authorList>
            <person name="Cea G.-C."/>
            <person name="William W."/>
        </authorList>
    </citation>
    <scope>NUCLEOTIDE SEQUENCE [LARGE SCALE GENOMIC DNA]</scope>
    <source>
        <strain evidence="2">DB21MT-2</strain>
    </source>
</reference>
<proteinExistence type="predicted"/>
<sequence>MLEQYETSLYEWIDDIVAKGDEDALFASGYLQGHFAVALSQLEVETVQGIAALGEKMDVCLQLAKKELDDTDFALVASAWQQLNEKLSA</sequence>
<dbReference type="Pfam" id="PF08891">
    <property type="entry name" value="YfcL"/>
    <property type="match status" value="1"/>
</dbReference>
<dbReference type="KEGG" id="sbk:SHEWBE_2221"/>
<dbReference type="InterPro" id="IPR014987">
    <property type="entry name" value="UPF_YfcL"/>
</dbReference>
<dbReference type="AlphaFoldDB" id="A0A330M8R1"/>
<evidence type="ECO:0000313" key="1">
    <source>
        <dbReference type="EMBL" id="SQH76187.1"/>
    </source>
</evidence>